<dbReference type="InterPro" id="IPR003786">
    <property type="entry name" value="FdhD"/>
</dbReference>
<sequence>MSEAIKEAEAQCRLSAYQEMPMQPAEQAVTTLAVTRWRQGEVTVVADALAQEVPIAFVYNGISHVVMMATPADLEDFAYGFSFTEGIITARKQIYGVEAKAIEDDDGQLQGIELHIELATEQFVLLKAQRRNLTGRTGCGLCGAESLQQVFKHPGMTASAPTTLDASVIATALAGLQSQQPLQQMTGATHATALADKQGNIVCVREDVGRHNALDKLIGCLLRQQVEWSACWLDHWVLTTSRASYEMVQKVAMAGGQVLVAMSAPTALAVNLAKEYGFLLVGFARAGQCVVYSGELGQTS</sequence>
<comment type="similarity">
    <text evidence="3">Belongs to the FdhD family.</text>
</comment>
<dbReference type="Pfam" id="PF02634">
    <property type="entry name" value="FdhD-NarQ"/>
    <property type="match status" value="1"/>
</dbReference>
<organism evidence="4 5">
    <name type="scientific">Methylophilus glucosoxydans</name>
    <dbReference type="NCBI Taxonomy" id="752553"/>
    <lineage>
        <taxon>Bacteria</taxon>
        <taxon>Pseudomonadati</taxon>
        <taxon>Pseudomonadota</taxon>
        <taxon>Betaproteobacteria</taxon>
        <taxon>Nitrosomonadales</taxon>
        <taxon>Methylophilaceae</taxon>
        <taxon>Methylophilus</taxon>
    </lineage>
</organism>
<name>A0ABW3GI92_9PROT</name>
<dbReference type="NCBIfam" id="TIGR00129">
    <property type="entry name" value="fdhD_narQ"/>
    <property type="match status" value="1"/>
</dbReference>
<comment type="caution">
    <text evidence="4">The sequence shown here is derived from an EMBL/GenBank/DDBJ whole genome shotgun (WGS) entry which is preliminary data.</text>
</comment>
<dbReference type="PIRSF" id="PIRSF015626">
    <property type="entry name" value="FdhD"/>
    <property type="match status" value="1"/>
</dbReference>
<reference evidence="5" key="1">
    <citation type="journal article" date="2019" name="Int. J. Syst. Evol. Microbiol.">
        <title>The Global Catalogue of Microorganisms (GCM) 10K type strain sequencing project: providing services to taxonomists for standard genome sequencing and annotation.</title>
        <authorList>
            <consortium name="The Broad Institute Genomics Platform"/>
            <consortium name="The Broad Institute Genome Sequencing Center for Infectious Disease"/>
            <person name="Wu L."/>
            <person name="Ma J."/>
        </authorList>
    </citation>
    <scope>NUCLEOTIDE SEQUENCE [LARGE SCALE GENOMIC DNA]</scope>
    <source>
        <strain evidence="5">CCUG 59685</strain>
    </source>
</reference>
<dbReference type="EMBL" id="JBHTJW010000001">
    <property type="protein sequence ID" value="MFD0928332.1"/>
    <property type="molecule type" value="Genomic_DNA"/>
</dbReference>
<accession>A0ABW3GI92</accession>
<dbReference type="InterPro" id="IPR016193">
    <property type="entry name" value="Cytidine_deaminase-like"/>
</dbReference>
<keyword evidence="2 3" id="KW-0501">Molybdenum cofactor biosynthesis</keyword>
<dbReference type="RefSeq" id="WP_379073423.1">
    <property type="nucleotide sequence ID" value="NZ_JBHTJW010000001.1"/>
</dbReference>
<dbReference type="Gene3D" id="3.10.20.10">
    <property type="match status" value="1"/>
</dbReference>
<evidence type="ECO:0000256" key="1">
    <source>
        <dbReference type="ARBA" id="ARBA00022490"/>
    </source>
</evidence>
<dbReference type="SUPFAM" id="SSF53927">
    <property type="entry name" value="Cytidine deaminase-like"/>
    <property type="match status" value="1"/>
</dbReference>
<dbReference type="PANTHER" id="PTHR30592">
    <property type="entry name" value="FORMATE DEHYDROGENASE"/>
    <property type="match status" value="1"/>
</dbReference>
<gene>
    <name evidence="3 4" type="primary">fdhD</name>
    <name evidence="4" type="ORF">ACFQ1T_00935</name>
</gene>
<keyword evidence="1 3" id="KW-0963">Cytoplasm</keyword>
<evidence type="ECO:0000313" key="4">
    <source>
        <dbReference type="EMBL" id="MFD0928332.1"/>
    </source>
</evidence>
<comment type="caution">
    <text evidence="3">Lacks conserved residue(s) required for the propagation of feature annotation.</text>
</comment>
<evidence type="ECO:0000256" key="3">
    <source>
        <dbReference type="HAMAP-Rule" id="MF_00187"/>
    </source>
</evidence>
<evidence type="ECO:0000256" key="2">
    <source>
        <dbReference type="ARBA" id="ARBA00023150"/>
    </source>
</evidence>
<proteinExistence type="inferred from homology"/>
<comment type="subcellular location">
    <subcellularLocation>
        <location evidence="3">Cytoplasm</location>
    </subcellularLocation>
</comment>
<feature type="active site" description="Cysteine persulfide intermediate" evidence="3">
    <location>
        <position position="139"/>
    </location>
</feature>
<evidence type="ECO:0000313" key="5">
    <source>
        <dbReference type="Proteomes" id="UP001597106"/>
    </source>
</evidence>
<dbReference type="HAMAP" id="MF_00187">
    <property type="entry name" value="FdhD"/>
    <property type="match status" value="1"/>
</dbReference>
<dbReference type="Gene3D" id="3.40.140.10">
    <property type="entry name" value="Cytidine Deaminase, domain 2"/>
    <property type="match status" value="1"/>
</dbReference>
<comment type="function">
    <text evidence="3">Required for formate dehydrogenase (FDH) activity. Acts as a sulfur carrier protein that transfers sulfur from IscS to the molybdenum cofactor prior to its insertion into FDH.</text>
</comment>
<protein>
    <recommendedName>
        <fullName evidence="3">Sulfur carrier protein FdhD</fullName>
    </recommendedName>
</protein>
<keyword evidence="5" id="KW-1185">Reference proteome</keyword>
<dbReference type="Proteomes" id="UP001597106">
    <property type="component" value="Unassembled WGS sequence"/>
</dbReference>
<dbReference type="PANTHER" id="PTHR30592:SF1">
    <property type="entry name" value="SULFUR CARRIER PROTEIN FDHD"/>
    <property type="match status" value="1"/>
</dbReference>